<feature type="domain" description="Radical SAM core" evidence="1">
    <location>
        <begin position="183"/>
        <end position="444"/>
    </location>
</feature>
<dbReference type="EMBL" id="RXGA01000003">
    <property type="protein sequence ID" value="RWX73167.1"/>
    <property type="molecule type" value="Genomic_DNA"/>
</dbReference>
<sequence length="567" mass="62597">MRVLIIDGYTDEPAGLGVPPFIDIYPRYVAGAVWAAEPGAEVLYVTIDEARLDPDKLKSLSFSSDLSVLIAGVTVPGKYLSGAPATHNDAVRIPGLLGSKYKAICGPAVRFGFGRGGCSRSVARDLSDLYDFVITGDPEVVLHRLVKENFSERVDLDSVRDSAGSSDAFAERGARIIRQHPFFPDGLVCEIETYRGCPRSVLGGCSFCTEPLHGYPEFRTVRGIAREVAALHSEGAVNFRIGRQPDLLVYGSRDKGLACPAPNPSALRRLFSSIRRAAPSLRVLHIDNCNPATIAEHPELSEEALKEVVKYHTPGDTAALGIESVDEEVIRRNNLKVDYEGAMRAISLINRIGAERGENGMPHLLPGLNFVYGLPGETKKTYEENFEFMKEALDSGLLFRRVNLRQVMVMPSTRMESAGDYLVRRHRHLFLSHKLKVRQEIDLPMMKRVVPAFTVLRSVRTELVQGGMTWGRQVGSYPVLVGIPRQLEVGRFIDVLVLSHGPRSVGGLRSPVRINELELRELEGIPGVGARRAASIVLSRPFKDLESFIKMFGDVPELARIAQFIEF</sequence>
<dbReference type="GO" id="GO:0003824">
    <property type="term" value="F:catalytic activity"/>
    <property type="evidence" value="ECO:0007669"/>
    <property type="project" value="InterPro"/>
</dbReference>
<reference evidence="2 3" key="1">
    <citation type="submission" date="2018-12" db="EMBL/GenBank/DDBJ databases">
        <title>The complete genome of the methanogenic archaea of the candidate phylum Verstraetearchaeota, obtained from the metagenome of underground thermal water.</title>
        <authorList>
            <person name="Kadnikov V.V."/>
            <person name="Mardanov A.V."/>
            <person name="Beletsky A.V."/>
            <person name="Karnachuk O.V."/>
            <person name="Ravin N.V."/>
        </authorList>
    </citation>
    <scope>NUCLEOTIDE SEQUENCE [LARGE SCALE GENOMIC DNA]</scope>
    <source>
        <strain evidence="2">Ch88</strain>
    </source>
</reference>
<dbReference type="Gene3D" id="3.80.30.20">
    <property type="entry name" value="tm_1862 like domain"/>
    <property type="match status" value="1"/>
</dbReference>
<accession>A0A444L6H4</accession>
<dbReference type="InterPro" id="IPR058240">
    <property type="entry name" value="rSAM_sf"/>
</dbReference>
<dbReference type="PANTHER" id="PTHR43324:SF1">
    <property type="entry name" value="RADICAL SAM CORE DOMAIN-CONTAINING PROTEIN"/>
    <property type="match status" value="1"/>
</dbReference>
<evidence type="ECO:0000313" key="2">
    <source>
        <dbReference type="EMBL" id="RWX73167.1"/>
    </source>
</evidence>
<dbReference type="PANTHER" id="PTHR43324">
    <property type="match status" value="1"/>
</dbReference>
<proteinExistence type="predicted"/>
<protein>
    <submittedName>
        <fullName evidence="2">Radical SAM protein</fullName>
    </submittedName>
</protein>
<dbReference type="InterPro" id="IPR007197">
    <property type="entry name" value="rSAM"/>
</dbReference>
<dbReference type="SMART" id="SM00729">
    <property type="entry name" value="Elp3"/>
    <property type="match status" value="1"/>
</dbReference>
<dbReference type="Proteomes" id="UP000288215">
    <property type="component" value="Unassembled WGS sequence"/>
</dbReference>
<dbReference type="PROSITE" id="PS51918">
    <property type="entry name" value="RADICAL_SAM"/>
    <property type="match status" value="1"/>
</dbReference>
<organism evidence="2 3">
    <name type="scientific">Methanosuratincola subterraneus</name>
    <dbReference type="NCBI Taxonomy" id="2593994"/>
    <lineage>
        <taxon>Archaea</taxon>
        <taxon>Thermoproteota</taxon>
        <taxon>Methanosuratincolia</taxon>
        <taxon>Candidatus Methanomethylicales</taxon>
        <taxon>Candidatus Methanomethylicaceae</taxon>
        <taxon>Candidatus Methanosuratincola (ex Vanwonterghem et al. 2016)</taxon>
    </lineage>
</organism>
<dbReference type="InterPro" id="IPR023404">
    <property type="entry name" value="rSAM_horseshoe"/>
</dbReference>
<comment type="caution">
    <text evidence="2">The sequence shown here is derived from an EMBL/GenBank/DDBJ whole genome shotgun (WGS) entry which is preliminary data.</text>
</comment>
<gene>
    <name evidence="2" type="ORF">Metus_1141</name>
</gene>
<dbReference type="Pfam" id="PF04055">
    <property type="entry name" value="Radical_SAM"/>
    <property type="match status" value="1"/>
</dbReference>
<dbReference type="SFLD" id="SFLDS00029">
    <property type="entry name" value="Radical_SAM"/>
    <property type="match status" value="1"/>
</dbReference>
<dbReference type="Gene3D" id="1.10.150.320">
    <property type="entry name" value="Photosystem II 12 kDa extrinsic protein"/>
    <property type="match status" value="1"/>
</dbReference>
<name>A0A444L6H4_METS7</name>
<dbReference type="InterPro" id="IPR010994">
    <property type="entry name" value="RuvA_2-like"/>
</dbReference>
<evidence type="ECO:0000259" key="1">
    <source>
        <dbReference type="PROSITE" id="PS51918"/>
    </source>
</evidence>
<dbReference type="GO" id="GO:0051536">
    <property type="term" value="F:iron-sulfur cluster binding"/>
    <property type="evidence" value="ECO:0007669"/>
    <property type="project" value="InterPro"/>
</dbReference>
<dbReference type="AlphaFoldDB" id="A0A444L6H4"/>
<dbReference type="SUPFAM" id="SSF102114">
    <property type="entry name" value="Radical SAM enzymes"/>
    <property type="match status" value="1"/>
</dbReference>
<dbReference type="SUPFAM" id="SSF47781">
    <property type="entry name" value="RuvA domain 2-like"/>
    <property type="match status" value="1"/>
</dbReference>
<dbReference type="InterPro" id="IPR006638">
    <property type="entry name" value="Elp3/MiaA/NifB-like_rSAM"/>
</dbReference>
<evidence type="ECO:0000313" key="3">
    <source>
        <dbReference type="Proteomes" id="UP000288215"/>
    </source>
</evidence>
<dbReference type="SFLD" id="SFLDG01082">
    <property type="entry name" value="B12-binding_domain_containing"/>
    <property type="match status" value="1"/>
</dbReference>